<protein>
    <submittedName>
        <fullName evidence="2">Uncharacterized protein</fullName>
    </submittedName>
</protein>
<gene>
    <name evidence="2" type="ORF">A3B92_02020</name>
</gene>
<feature type="transmembrane region" description="Helical" evidence="1">
    <location>
        <begin position="6"/>
        <end position="29"/>
    </location>
</feature>
<evidence type="ECO:0000313" key="2">
    <source>
        <dbReference type="EMBL" id="OGY63366.1"/>
    </source>
</evidence>
<evidence type="ECO:0000256" key="1">
    <source>
        <dbReference type="SAM" id="Phobius"/>
    </source>
</evidence>
<evidence type="ECO:0000313" key="3">
    <source>
        <dbReference type="Proteomes" id="UP000177960"/>
    </source>
</evidence>
<comment type="caution">
    <text evidence="2">The sequence shown here is derived from an EMBL/GenBank/DDBJ whole genome shotgun (WGS) entry which is preliminary data.</text>
</comment>
<dbReference type="STRING" id="1798404.A3B92_02020"/>
<proteinExistence type="predicted"/>
<organism evidence="2 3">
    <name type="scientific">Candidatus Harrisonbacteria bacterium RIFCSPHIGHO2_02_FULL_42_16</name>
    <dbReference type="NCBI Taxonomy" id="1798404"/>
    <lineage>
        <taxon>Bacteria</taxon>
        <taxon>Candidatus Harrisoniibacteriota</taxon>
    </lineage>
</organism>
<accession>A0A1G1ZGU4</accession>
<keyword evidence="1" id="KW-1133">Transmembrane helix</keyword>
<dbReference type="EMBL" id="MHJG01000023">
    <property type="protein sequence ID" value="OGY63366.1"/>
    <property type="molecule type" value="Genomic_DNA"/>
</dbReference>
<keyword evidence="1" id="KW-0812">Transmembrane</keyword>
<keyword evidence="1" id="KW-0472">Membrane</keyword>
<dbReference type="AlphaFoldDB" id="A0A1G1ZGU4"/>
<dbReference type="Proteomes" id="UP000177960">
    <property type="component" value="Unassembled WGS sequence"/>
</dbReference>
<reference evidence="2 3" key="1">
    <citation type="journal article" date="2016" name="Nat. Commun.">
        <title>Thousands of microbial genomes shed light on interconnected biogeochemical processes in an aquifer system.</title>
        <authorList>
            <person name="Anantharaman K."/>
            <person name="Brown C.T."/>
            <person name="Hug L.A."/>
            <person name="Sharon I."/>
            <person name="Castelle C.J."/>
            <person name="Probst A.J."/>
            <person name="Thomas B.C."/>
            <person name="Singh A."/>
            <person name="Wilkins M.J."/>
            <person name="Karaoz U."/>
            <person name="Brodie E.L."/>
            <person name="Williams K.H."/>
            <person name="Hubbard S.S."/>
            <person name="Banfield J.F."/>
        </authorList>
    </citation>
    <scope>NUCLEOTIDE SEQUENCE [LARGE SCALE GENOMIC DNA]</scope>
</reference>
<sequence>MIEASIDYLACFLALAGLFGLLLLIRPYVKELKEKRKAQIAACSGHCWELNMPATPGVTGLNWFNCKKCPAIKN</sequence>
<name>A0A1G1ZGU4_9BACT</name>